<proteinExistence type="predicted"/>
<sequence length="200" mass="23230">MSTTIVKPNVEHCDPPDFLDNHGLRDWLERQAKKHNLRYLLAHAEDGVIWGRFDDDGLKTSGDVLFDKCTKFHPAKLRSQTLQECRIFSKDGGELHLWRNGGKWRSHFTADDQYKEKIEERQILWGTHGEKNEQYGFTLLRDGSQGLRHAVPFTDIKVDENQKLVKPVRLVVHHYITYDDAGVARISHSRLVDLTTKEKD</sequence>
<dbReference type="AlphaFoldDB" id="A0A926UTN8"/>
<gene>
    <name evidence="1" type="ORF">H6F44_10975</name>
</gene>
<dbReference type="EMBL" id="JACJPY010000030">
    <property type="protein sequence ID" value="MBD2150638.1"/>
    <property type="molecule type" value="Genomic_DNA"/>
</dbReference>
<name>A0A926UTN8_9CYAN</name>
<comment type="caution">
    <text evidence="1">The sequence shown here is derived from an EMBL/GenBank/DDBJ whole genome shotgun (WGS) entry which is preliminary data.</text>
</comment>
<accession>A0A926UTN8</accession>
<protein>
    <submittedName>
        <fullName evidence="1">TIGR03984 family CRISPR-associated protein</fullName>
    </submittedName>
</protein>
<dbReference type="InterPro" id="IPR023815">
    <property type="entry name" value="CRISPR-assoc_Csx19"/>
</dbReference>
<reference evidence="1" key="1">
    <citation type="journal article" date="2015" name="ISME J.">
        <title>Draft Genome Sequence of Streptomyces incarnatus NRRL8089, which Produces the Nucleoside Antibiotic Sinefungin.</title>
        <authorList>
            <person name="Oshima K."/>
            <person name="Hattori M."/>
            <person name="Shimizu H."/>
            <person name="Fukuda K."/>
            <person name="Nemoto M."/>
            <person name="Inagaki K."/>
            <person name="Tamura T."/>
        </authorList>
    </citation>
    <scope>NUCLEOTIDE SEQUENCE</scope>
    <source>
        <strain evidence="1">FACHB-1277</strain>
    </source>
</reference>
<reference evidence="1" key="2">
    <citation type="submission" date="2020-08" db="EMBL/GenBank/DDBJ databases">
        <authorList>
            <person name="Chen M."/>
            <person name="Teng W."/>
            <person name="Zhao L."/>
            <person name="Hu C."/>
            <person name="Zhou Y."/>
            <person name="Han B."/>
            <person name="Song L."/>
            <person name="Shu W."/>
        </authorList>
    </citation>
    <scope>NUCLEOTIDE SEQUENCE</scope>
    <source>
        <strain evidence="1">FACHB-1277</strain>
    </source>
</reference>
<dbReference type="RefSeq" id="WP_190351001.1">
    <property type="nucleotide sequence ID" value="NZ_JACJPY010000030.1"/>
</dbReference>
<evidence type="ECO:0000313" key="1">
    <source>
        <dbReference type="EMBL" id="MBD2150638.1"/>
    </source>
</evidence>
<dbReference type="NCBIfam" id="TIGR03984">
    <property type="entry name" value="CRISPR-associated protein Csx19"/>
    <property type="match status" value="1"/>
</dbReference>
<organism evidence="1 2">
    <name type="scientific">Pseudanabaena cinerea FACHB-1277</name>
    <dbReference type="NCBI Taxonomy" id="2949581"/>
    <lineage>
        <taxon>Bacteria</taxon>
        <taxon>Bacillati</taxon>
        <taxon>Cyanobacteriota</taxon>
        <taxon>Cyanophyceae</taxon>
        <taxon>Pseudanabaenales</taxon>
        <taxon>Pseudanabaenaceae</taxon>
        <taxon>Pseudanabaena</taxon>
        <taxon>Pseudanabaena cinerea</taxon>
    </lineage>
</organism>
<evidence type="ECO:0000313" key="2">
    <source>
        <dbReference type="Proteomes" id="UP000631421"/>
    </source>
</evidence>
<dbReference type="Proteomes" id="UP000631421">
    <property type="component" value="Unassembled WGS sequence"/>
</dbReference>
<keyword evidence="2" id="KW-1185">Reference proteome</keyword>